<dbReference type="EMBL" id="CP054139">
    <property type="protein sequence ID" value="QKJ28573.1"/>
    <property type="molecule type" value="Genomic_DNA"/>
</dbReference>
<gene>
    <name evidence="4" type="ORF">HQ865_01975</name>
</gene>
<dbReference type="RefSeq" id="WP_173413275.1">
    <property type="nucleotide sequence ID" value="NZ_CP054139.1"/>
</dbReference>
<dbReference type="SMART" id="SM00429">
    <property type="entry name" value="IPT"/>
    <property type="match status" value="8"/>
</dbReference>
<evidence type="ECO:0000256" key="2">
    <source>
        <dbReference type="SAM" id="SignalP"/>
    </source>
</evidence>
<feature type="signal peptide" evidence="2">
    <location>
        <begin position="1"/>
        <end position="19"/>
    </location>
</feature>
<dbReference type="Pfam" id="PF18962">
    <property type="entry name" value="Por_Secre_tail"/>
    <property type="match status" value="1"/>
</dbReference>
<evidence type="ECO:0000259" key="3">
    <source>
        <dbReference type="SMART" id="SM00429"/>
    </source>
</evidence>
<feature type="chain" id="PRO_5028895154" evidence="2">
    <location>
        <begin position="20"/>
        <end position="1319"/>
    </location>
</feature>
<evidence type="ECO:0000313" key="5">
    <source>
        <dbReference type="Proteomes" id="UP000505355"/>
    </source>
</evidence>
<dbReference type="CDD" id="cd00603">
    <property type="entry name" value="IPT_PCSR"/>
    <property type="match status" value="1"/>
</dbReference>
<sequence length="1319" mass="131603">MKKHLLLFFIILIAVNGFAQTITSFAPTSATPGTMITITGTNLAGTTSVSFGGVAGLGLKVVSSTSVTAIVPVTGSGDVSVTSVGGSTATLGGFTYIPSSLPVIVSVSAPMPSTLGRTITILGVNLRSATAVTFGGVPALIFAPYGLDPDRALVATVGLGATGDIAVTTPSGTATMPGFTYVANTKPYITSITPSSAAPGQTITISGYNLGSVGSVTIGEVAALSFSVISPTSITAVVGPGYSNHISFDGPGGNGVEGIYSFTLTVPSTPTISTFSPASATPGTTVTITGTNLAGTTGVSFGGVKAAIYKVVSATTVTAMVPVTSSGDVAITNAGGTATAGGFTYIPSSAPTIAYVDAMSGTLGRTITILGVNLRTATSVTFGGMPALNFAPYGLDPDHALLATVGLGATGDVVVTNPAGTSAVPGFAYTPSTSPYITSIVPSYASPGQTITINGYNLGGITSVKIGGEPALSFSVVSPTSITAVIGPGHNNSISFNDSGNNADGSYTFTLTPPSAPTITSFTPTSATPGSTVTITGTNLSGTTGVSFGGVASMGYKIINATTVTAIVPITTSGLVSVTNGGGTVTAGGFTYIPSSLPVITSMSSPMPGTLGRDIYLIGVNLRTATSVTFGGVPALNFSPYGLDPDHALVATVGLGATGDIVVTTPSGTATWPGFTYTPSTTPYVTSVVPSSGPPGTTITINGYNLGGVTSVTIGEVPALNFNVLSSTTITAVVGPGYDNIISFKGPGGDSPSYQARFTITNLPAPTITSFSPTSATPGSTVTITGTDFTGATAVNFGGVAANLFTVVSPTSITAVVGPGGASGDVSVSTYSGTGAKGGFTYIPVPAPSITSVTPTSATPGTTVTISGTNFTGATAVTFGGLPATSFTVVSPTSITAVVGSATSGSITVTTFGGTATLSGFTYTQAPFISSFGPVAATAGATITITGLNFTGTSAVSFGGTAASSFTVVSPTSITAIAGAGASGAVSVINANGTATKTGFVYVAAPVITPAGSTEINIGSSVALSTAANSNYSYQWYKDGIAITTAGTTNAYTATESGAYKVTIASNGISLTSDAVNVHASLAPSNFTTQATSVVCKGSANGTIKITAGVNLPYTVKVLSNNIPTTTYSFTNSVTIPNLPAGTYNLYINITGYTYEQYFSIKVTEPKDLSVYSALNKNTNSLALTLDGGTTYNIKVNGVDYNTTGSNITLPLTKGVNNISVTTDKPCQGIVEKRIVIGDNITAYPNPFEGNLTLNLGDKVVGQAQVQVFNSSGKQVFSKEYTNQSGEVTLDLSTLEHTQIYILKLTVDNTEYINKIIKK</sequence>
<evidence type="ECO:0000256" key="1">
    <source>
        <dbReference type="ARBA" id="ARBA00022729"/>
    </source>
</evidence>
<evidence type="ECO:0000313" key="4">
    <source>
        <dbReference type="EMBL" id="QKJ28573.1"/>
    </source>
</evidence>
<dbReference type="SUPFAM" id="SSF81296">
    <property type="entry name" value="E set domains"/>
    <property type="match status" value="11"/>
</dbReference>
<accession>A0A7D4TK69</accession>
<feature type="domain" description="IPT/TIG" evidence="3">
    <location>
        <begin position="516"/>
        <end position="593"/>
    </location>
</feature>
<dbReference type="NCBIfam" id="TIGR04183">
    <property type="entry name" value="Por_Secre_tail"/>
    <property type="match status" value="1"/>
</dbReference>
<dbReference type="InterPro" id="IPR013783">
    <property type="entry name" value="Ig-like_fold"/>
</dbReference>
<dbReference type="KEGG" id="mmab:HQ865_01975"/>
<feature type="domain" description="IPT/TIG" evidence="3">
    <location>
        <begin position="847"/>
        <end position="924"/>
    </location>
</feature>
<dbReference type="Gene3D" id="2.60.40.10">
    <property type="entry name" value="Immunoglobulins"/>
    <property type="match status" value="13"/>
</dbReference>
<organism evidence="4 5">
    <name type="scientific">Mucilaginibacter mali</name>
    <dbReference type="NCBI Taxonomy" id="2740462"/>
    <lineage>
        <taxon>Bacteria</taxon>
        <taxon>Pseudomonadati</taxon>
        <taxon>Bacteroidota</taxon>
        <taxon>Sphingobacteriia</taxon>
        <taxon>Sphingobacteriales</taxon>
        <taxon>Sphingobacteriaceae</taxon>
        <taxon>Mucilaginibacter</taxon>
    </lineage>
</organism>
<dbReference type="PANTHER" id="PTHR46769:SF2">
    <property type="entry name" value="FIBROCYSTIN-L ISOFORM 2 PRECURSOR-RELATED"/>
    <property type="match status" value="1"/>
</dbReference>
<dbReference type="InterPro" id="IPR052387">
    <property type="entry name" value="Fibrocystin"/>
</dbReference>
<feature type="domain" description="IPT/TIG" evidence="3">
    <location>
        <begin position="434"/>
        <end position="512"/>
    </location>
</feature>
<keyword evidence="1 2" id="KW-0732">Signal</keyword>
<proteinExistence type="predicted"/>
<dbReference type="InterPro" id="IPR002909">
    <property type="entry name" value="IPT_dom"/>
</dbReference>
<protein>
    <submittedName>
        <fullName evidence="4">IPT/TIG domain-containing protein</fullName>
    </submittedName>
</protein>
<feature type="domain" description="IPT/TIG" evidence="3">
    <location>
        <begin position="682"/>
        <end position="761"/>
    </location>
</feature>
<dbReference type="Proteomes" id="UP000505355">
    <property type="component" value="Chromosome"/>
</dbReference>
<dbReference type="Pfam" id="PF01833">
    <property type="entry name" value="TIG"/>
    <property type="match status" value="9"/>
</dbReference>
<feature type="domain" description="IPT/TIG" evidence="3">
    <location>
        <begin position="19"/>
        <end position="97"/>
    </location>
</feature>
<dbReference type="PANTHER" id="PTHR46769">
    <property type="entry name" value="POLYCYSTIC KIDNEY AND HEPATIC DISEASE 1 (AUTOSOMAL RECESSIVE)-LIKE 1"/>
    <property type="match status" value="1"/>
</dbReference>
<dbReference type="CDD" id="cd00102">
    <property type="entry name" value="IPT"/>
    <property type="match status" value="5"/>
</dbReference>
<feature type="domain" description="IPT/TIG" evidence="3">
    <location>
        <begin position="765"/>
        <end position="843"/>
    </location>
</feature>
<dbReference type="InterPro" id="IPR014756">
    <property type="entry name" value="Ig_E-set"/>
</dbReference>
<reference evidence="4 5" key="1">
    <citation type="submission" date="2020-05" db="EMBL/GenBank/DDBJ databases">
        <title>Mucilaginibacter mali sp. nov.</title>
        <authorList>
            <person name="Kim H.S."/>
            <person name="Lee K.C."/>
            <person name="Suh M.K."/>
            <person name="Kim J.-S."/>
            <person name="Han K.-I."/>
            <person name="Eom M.K."/>
            <person name="Shin Y.K."/>
            <person name="Lee J.-S."/>
        </authorList>
    </citation>
    <scope>NUCLEOTIDE SEQUENCE [LARGE SCALE GENOMIC DNA]</scope>
    <source>
        <strain evidence="4 5">G2-14</strain>
    </source>
</reference>
<name>A0A7D4TK69_9SPHI</name>
<feature type="domain" description="IPT/TIG" evidence="3">
    <location>
        <begin position="186"/>
        <end position="263"/>
    </location>
</feature>
<feature type="domain" description="IPT/TIG" evidence="3">
    <location>
        <begin position="269"/>
        <end position="346"/>
    </location>
</feature>
<dbReference type="InterPro" id="IPR026444">
    <property type="entry name" value="Secre_tail"/>
</dbReference>
<keyword evidence="5" id="KW-1185">Reference proteome</keyword>